<dbReference type="AlphaFoldDB" id="A0A8H7PJI9"/>
<name>A0A8H7PJI9_9FUNG</name>
<dbReference type="EMBL" id="JAEPRA010000015">
    <property type="protein sequence ID" value="KAG2175274.1"/>
    <property type="molecule type" value="Genomic_DNA"/>
</dbReference>
<comment type="caution">
    <text evidence="1">The sequence shown here is derived from an EMBL/GenBank/DDBJ whole genome shotgun (WGS) entry which is preliminary data.</text>
</comment>
<dbReference type="PANTHER" id="PTHR37015:SF2">
    <property type="entry name" value="REVERSE TRANSCRIPTASE DOMAIN-CONTAINING PROTEIN"/>
    <property type="match status" value="1"/>
</dbReference>
<sequence length="859" mass="99281">MMHNGAASANKPSLNQVLYEVTSEKIMELQRQKDVLSRHYSGVLEKADACQDLVQEIEILYQGIKEAPVQHKKNLNMESARIFIENVAKDSSTSEQLLRHWIDSFRKEMQYSTRKCIYSYMYGKNLHDELSEAESPDLDSEFYVVSKEKKEHMTEREKTIKELEERVFEAGQINSDAFKAFLDKTFDTEEVRTKKVLDQSRKDTEKFCKKMLEDEITVSGLKNCVEGLLGCDLLNSEKQATLRQLKESEPYLQDLATLLSSRINAVKYWNWPEKGVYVDVRRSISGRYRAFLDEDIITALFLQYIGAQFAVHVKAELSKMYSTTCGPSVNPIRRFPPRVLNIENLRNDMHKESLLSVLPNGMQNQAQFSYEDNGSSNNTTVNIKNSLIHLLATEAQLHKVIKPEKPFTVVRTDMEWFGPSIEHESIKIVLQFLGFTDVWIDFMMRFLNVPMTFQKDVSEDVRIRRRGVPISHQLSALFGECLLFIMEAAVRHQTGIRLYRVYDDFWFWDSDQDKVVQAWQVMNEYASLTNLRFNADKSGSAAITGHGMQNTTTIAPFGPSPLPQARVWWGSLVFRADGRFQIDHALIEPHIEEMRQKLKTSKTVLSWVNVYNKYVAFFLRSFGSCAKVLGTQHLDQIGECMQMIQKRVFHEQNGNALAALKKQFEIFQSTDILDMWAYWPLPAGGLGMKNYLMDIGAVRETFIKVDHIDFTDLPMEDKMLWEEQEKSKEARRKNSRISIRNLQDPTNRNYNQRHLFLPQTFATYCMGREAIHEYWRHRFYGLLEVVELAHPVELDASVNTQLNNLRLGDANDVTTAKRVISHYDNQLGKACGSLEFLDMALIPKSLVQSLNKAKLQWDA</sequence>
<evidence type="ECO:0008006" key="3">
    <source>
        <dbReference type="Google" id="ProtNLM"/>
    </source>
</evidence>
<protein>
    <recommendedName>
        <fullName evidence="3">Reverse transcriptase domain-containing protein</fullName>
    </recommendedName>
</protein>
<organism evidence="1 2">
    <name type="scientific">Umbelopsis vinacea</name>
    <dbReference type="NCBI Taxonomy" id="44442"/>
    <lineage>
        <taxon>Eukaryota</taxon>
        <taxon>Fungi</taxon>
        <taxon>Fungi incertae sedis</taxon>
        <taxon>Mucoromycota</taxon>
        <taxon>Mucoromycotina</taxon>
        <taxon>Umbelopsidomycetes</taxon>
        <taxon>Umbelopsidales</taxon>
        <taxon>Umbelopsidaceae</taxon>
        <taxon>Umbelopsis</taxon>
    </lineage>
</organism>
<keyword evidence="2" id="KW-1185">Reference proteome</keyword>
<proteinExistence type="predicted"/>
<dbReference type="OrthoDB" id="74545at2759"/>
<evidence type="ECO:0000313" key="2">
    <source>
        <dbReference type="Proteomes" id="UP000612746"/>
    </source>
</evidence>
<reference evidence="1" key="1">
    <citation type="submission" date="2020-12" db="EMBL/GenBank/DDBJ databases">
        <title>Metabolic potential, ecology and presence of endohyphal bacteria is reflected in genomic diversity of Mucoromycotina.</title>
        <authorList>
            <person name="Muszewska A."/>
            <person name="Okrasinska A."/>
            <person name="Steczkiewicz K."/>
            <person name="Drgas O."/>
            <person name="Orlowska M."/>
            <person name="Perlinska-Lenart U."/>
            <person name="Aleksandrzak-Piekarczyk T."/>
            <person name="Szatraj K."/>
            <person name="Zielenkiewicz U."/>
            <person name="Pilsyk S."/>
            <person name="Malc E."/>
            <person name="Mieczkowski P."/>
            <person name="Kruszewska J.S."/>
            <person name="Biernat P."/>
            <person name="Pawlowska J."/>
        </authorList>
    </citation>
    <scope>NUCLEOTIDE SEQUENCE</scope>
    <source>
        <strain evidence="1">WA0000051536</strain>
    </source>
</reference>
<evidence type="ECO:0000313" key="1">
    <source>
        <dbReference type="EMBL" id="KAG2175274.1"/>
    </source>
</evidence>
<gene>
    <name evidence="1" type="ORF">INT44_007762</name>
</gene>
<dbReference type="Proteomes" id="UP000612746">
    <property type="component" value="Unassembled WGS sequence"/>
</dbReference>
<dbReference type="PANTHER" id="PTHR37015">
    <property type="entry name" value="REVERSE TRANSCRIPTASE DOMAIN-CONTAINING PROTEIN"/>
    <property type="match status" value="1"/>
</dbReference>
<accession>A0A8H7PJI9</accession>